<evidence type="ECO:0000313" key="4">
    <source>
        <dbReference type="Proteomes" id="UP000037179"/>
    </source>
</evidence>
<proteinExistence type="predicted"/>
<keyword evidence="2" id="KW-1133">Transmembrane helix</keyword>
<evidence type="ECO:0000313" key="3">
    <source>
        <dbReference type="EMBL" id="GAP30197.1"/>
    </source>
</evidence>
<reference evidence="3 4" key="2">
    <citation type="journal article" date="2016" name="Genome Announc.">
        <title>Draft Genome Sequence of Erythromycin- and Oxytetracycline-Sensitive Nocardia seriolae Strain U-1 (NBRC 110359).</title>
        <authorList>
            <person name="Imajoh M."/>
            <person name="Sukeda M."/>
            <person name="Shimizu M."/>
            <person name="Yamane J."/>
            <person name="Ohnishi K."/>
            <person name="Oshima S."/>
        </authorList>
    </citation>
    <scope>NUCLEOTIDE SEQUENCE [LARGE SCALE GENOMIC DNA]</scope>
    <source>
        <strain evidence="3 4">U-1</strain>
    </source>
</reference>
<dbReference type="AlphaFoldDB" id="A0A0B8NHY3"/>
<dbReference type="Proteomes" id="UP000037179">
    <property type="component" value="Unassembled WGS sequence"/>
</dbReference>
<keyword evidence="2" id="KW-0812">Transmembrane</keyword>
<sequence length="63" mass="7228">MLEFWFVAVAVALCVFLTLWMNHERPVPTGRRERDRNSVEAIRARVETEDKGRADSTGKRPVG</sequence>
<comment type="caution">
    <text evidence="3">The sequence shown here is derived from an EMBL/GenBank/DDBJ whole genome shotgun (WGS) entry which is preliminary data.</text>
</comment>
<dbReference type="EMBL" id="BBYQ01000074">
    <property type="protein sequence ID" value="GAP30197.1"/>
    <property type="molecule type" value="Genomic_DNA"/>
</dbReference>
<dbReference type="RefSeq" id="WP_033089876.1">
    <property type="nucleotide sequence ID" value="NZ_AP017900.1"/>
</dbReference>
<gene>
    <name evidence="3" type="ORF">NSK11_contig00074-0032</name>
</gene>
<organism evidence="3 4">
    <name type="scientific">Nocardia seriolae</name>
    <dbReference type="NCBI Taxonomy" id="37332"/>
    <lineage>
        <taxon>Bacteria</taxon>
        <taxon>Bacillati</taxon>
        <taxon>Actinomycetota</taxon>
        <taxon>Actinomycetes</taxon>
        <taxon>Mycobacteriales</taxon>
        <taxon>Nocardiaceae</taxon>
        <taxon>Nocardia</taxon>
    </lineage>
</organism>
<protein>
    <submittedName>
        <fullName evidence="3">Uncharacterized protein</fullName>
    </submittedName>
</protein>
<feature type="region of interest" description="Disordered" evidence="1">
    <location>
        <begin position="27"/>
        <end position="63"/>
    </location>
</feature>
<keyword evidence="4" id="KW-1185">Reference proteome</keyword>
<feature type="transmembrane region" description="Helical" evidence="2">
    <location>
        <begin position="6"/>
        <end position="22"/>
    </location>
</feature>
<reference evidence="4" key="1">
    <citation type="submission" date="2015-07" db="EMBL/GenBank/DDBJ databases">
        <title>Nocardia seriolae U-1 whole genome shotgun sequence.</title>
        <authorList>
            <person name="Imajoh M."/>
            <person name="Fukumoto Y."/>
            <person name="Sukeda M."/>
            <person name="Yamane J."/>
            <person name="Yamasaki K."/>
            <person name="Shimizu M."/>
            <person name="Ohnishi K."/>
            <person name="Oshima S."/>
        </authorList>
    </citation>
    <scope>NUCLEOTIDE SEQUENCE [LARGE SCALE GENOMIC DNA]</scope>
    <source>
        <strain evidence="4">U-1</strain>
    </source>
</reference>
<accession>A0A0B8NHY3</accession>
<evidence type="ECO:0000256" key="1">
    <source>
        <dbReference type="SAM" id="MobiDB-lite"/>
    </source>
</evidence>
<name>A0A0B8NHY3_9NOCA</name>
<evidence type="ECO:0000256" key="2">
    <source>
        <dbReference type="SAM" id="Phobius"/>
    </source>
</evidence>
<keyword evidence="2" id="KW-0472">Membrane</keyword>
<dbReference type="GeneID" id="93371475"/>